<accession>A0A376BMC0</accession>
<dbReference type="OrthoDB" id="8611895at2"/>
<dbReference type="STRING" id="1120980.GCA_000745955_01814"/>
<dbReference type="EMBL" id="UFSO01000002">
    <property type="protein sequence ID" value="SSY70826.1"/>
    <property type="molecule type" value="Genomic_DNA"/>
</dbReference>
<gene>
    <name evidence="1" type="ORF">NCTC10283_00940</name>
</gene>
<dbReference type="Proteomes" id="UP000254209">
    <property type="component" value="Unassembled WGS sequence"/>
</dbReference>
<protein>
    <recommendedName>
        <fullName evidence="3">Phage protein</fullName>
    </recommendedName>
</protein>
<keyword evidence="2" id="KW-1185">Reference proteome</keyword>
<proteinExistence type="predicted"/>
<name>A0A376BMC0_9NEIS</name>
<dbReference type="AlphaFoldDB" id="A0A376BMC0"/>
<sequence length="81" mass="9407">MDIEFAKSQFIRLWEIQNQLLLNDIDGELRTAVGYGKRECHVYIGDATNMQDVLVYYRQKGFTCTLNEEDNIMIISGWALS</sequence>
<evidence type="ECO:0008006" key="3">
    <source>
        <dbReference type="Google" id="ProtNLM"/>
    </source>
</evidence>
<reference evidence="1 2" key="1">
    <citation type="submission" date="2018-06" db="EMBL/GenBank/DDBJ databases">
        <authorList>
            <consortium name="Pathogen Informatics"/>
            <person name="Doyle S."/>
        </authorList>
    </citation>
    <scope>NUCLEOTIDE SEQUENCE [LARGE SCALE GENOMIC DNA]</scope>
    <source>
        <strain evidence="1 2">NCTC10283</strain>
    </source>
</reference>
<evidence type="ECO:0000313" key="2">
    <source>
        <dbReference type="Proteomes" id="UP000254209"/>
    </source>
</evidence>
<evidence type="ECO:0000313" key="1">
    <source>
        <dbReference type="EMBL" id="SSY70826.1"/>
    </source>
</evidence>
<dbReference type="RefSeq" id="WP_034294010.1">
    <property type="nucleotide sequence ID" value="NZ_CP091519.2"/>
</dbReference>
<organism evidence="1 2">
    <name type="scientific">Alysiella crassa</name>
    <dbReference type="NCBI Taxonomy" id="153491"/>
    <lineage>
        <taxon>Bacteria</taxon>
        <taxon>Pseudomonadati</taxon>
        <taxon>Pseudomonadota</taxon>
        <taxon>Betaproteobacteria</taxon>
        <taxon>Neisseriales</taxon>
        <taxon>Neisseriaceae</taxon>
        <taxon>Alysiella</taxon>
    </lineage>
</organism>